<dbReference type="EC" id="3.4.13.20" evidence="5"/>
<dbReference type="Proteomes" id="UP000183504">
    <property type="component" value="Unassembled WGS sequence"/>
</dbReference>
<name>A0A0B7GJ31_STRSA</name>
<reference evidence="5 6" key="1">
    <citation type="submission" date="2015-01" db="EMBL/GenBank/DDBJ databases">
        <authorList>
            <person name="Pelicic Vladimir"/>
        </authorList>
    </citation>
    <scope>NUCLEOTIDE SEQUENCE [LARGE SCALE GENOMIC DNA]</scope>
    <source>
        <strain evidence="5 6">2908</strain>
    </source>
</reference>
<dbReference type="Pfam" id="PF01546">
    <property type="entry name" value="Peptidase_M20"/>
    <property type="match status" value="1"/>
</dbReference>
<evidence type="ECO:0000256" key="2">
    <source>
        <dbReference type="ARBA" id="ARBA00022723"/>
    </source>
</evidence>
<evidence type="ECO:0000256" key="1">
    <source>
        <dbReference type="ARBA" id="ARBA00022670"/>
    </source>
</evidence>
<dbReference type="InterPro" id="IPR011650">
    <property type="entry name" value="Peptidase_M20_dimer"/>
</dbReference>
<organism evidence="5 6">
    <name type="scientific">Streptococcus sanguinis</name>
    <dbReference type="NCBI Taxonomy" id="1305"/>
    <lineage>
        <taxon>Bacteria</taxon>
        <taxon>Bacillati</taxon>
        <taxon>Bacillota</taxon>
        <taxon>Bacilli</taxon>
        <taxon>Lactobacillales</taxon>
        <taxon>Streptococcaceae</taxon>
        <taxon>Streptococcus</taxon>
    </lineage>
</organism>
<keyword evidence="2" id="KW-0479">Metal-binding</keyword>
<keyword evidence="3 5" id="KW-0378">Hydrolase</keyword>
<dbReference type="SUPFAM" id="SSF53187">
    <property type="entry name" value="Zn-dependent exopeptidases"/>
    <property type="match status" value="1"/>
</dbReference>
<evidence type="ECO:0000256" key="3">
    <source>
        <dbReference type="ARBA" id="ARBA00022801"/>
    </source>
</evidence>
<evidence type="ECO:0000313" key="6">
    <source>
        <dbReference type="Proteomes" id="UP000183504"/>
    </source>
</evidence>
<dbReference type="GO" id="GO:0016805">
    <property type="term" value="F:dipeptidase activity"/>
    <property type="evidence" value="ECO:0007669"/>
    <property type="project" value="UniProtKB-KW"/>
</dbReference>
<dbReference type="RefSeq" id="WP_072073543.1">
    <property type="nucleotide sequence ID" value="NZ_CDMW01000001.1"/>
</dbReference>
<dbReference type="GO" id="GO:0009089">
    <property type="term" value="P:lysine biosynthetic process via diaminopimelate"/>
    <property type="evidence" value="ECO:0007669"/>
    <property type="project" value="TreeGrafter"/>
</dbReference>
<evidence type="ECO:0000313" key="5">
    <source>
        <dbReference type="EMBL" id="CEL89790.1"/>
    </source>
</evidence>
<dbReference type="PANTHER" id="PTHR43270">
    <property type="entry name" value="BETA-ALA-HIS DIPEPTIDASE"/>
    <property type="match status" value="1"/>
</dbReference>
<accession>A0A0B7GJ31</accession>
<dbReference type="AlphaFoldDB" id="A0A0B7GJ31"/>
<dbReference type="GO" id="GO:0005829">
    <property type="term" value="C:cytosol"/>
    <property type="evidence" value="ECO:0007669"/>
    <property type="project" value="TreeGrafter"/>
</dbReference>
<feature type="domain" description="Peptidase M20 dimerisation" evidence="4">
    <location>
        <begin position="199"/>
        <end position="356"/>
    </location>
</feature>
<dbReference type="InterPro" id="IPR051458">
    <property type="entry name" value="Cyt/Met_Dipeptidase"/>
</dbReference>
<keyword evidence="1" id="KW-0645">Protease</keyword>
<keyword evidence="5" id="KW-0224">Dipeptidase</keyword>
<gene>
    <name evidence="5" type="ORF">SSV_0479</name>
</gene>
<dbReference type="GO" id="GO:0046872">
    <property type="term" value="F:metal ion binding"/>
    <property type="evidence" value="ECO:0007669"/>
    <property type="project" value="UniProtKB-KW"/>
</dbReference>
<dbReference type="Gene3D" id="3.40.630.10">
    <property type="entry name" value="Zn peptidases"/>
    <property type="match status" value="1"/>
</dbReference>
<dbReference type="Gene3D" id="3.30.70.360">
    <property type="match status" value="1"/>
</dbReference>
<dbReference type="InterPro" id="IPR002933">
    <property type="entry name" value="Peptidase_M20"/>
</dbReference>
<dbReference type="PANTHER" id="PTHR43270:SF8">
    <property type="entry name" value="DI- AND TRIPEPTIDASE DUG2-RELATED"/>
    <property type="match status" value="1"/>
</dbReference>
<evidence type="ECO:0000259" key="4">
    <source>
        <dbReference type="Pfam" id="PF07687"/>
    </source>
</evidence>
<sequence length="460" mass="51349">MPFSTETELIKKFENDEVAQHYFEVLRTLISKKSIFAQQVGLQEVANYLGEIFTAAGAKVMIDDSYTAPFVLAEFLSSNPAAKTIIFYNHYDTVPADDDQPWTNDPFTLSVHYGVMYGRGVDDDKGHITARLTAVRKYIREHGDLPVNIIFMMEGAEESASTDLDKYLSKHRKRLRGADLLVWEQGSRNNLGQLEISGGNKGIVTFDMTVKSADVDIHSSFGGVINSASWYLLNALSSLRSPDGRILVEGIYEQVQEPNERELALIEEYALRTPEELSQVYGLKLPVLLDERKEFLRRFYFEPSLNIEGFGSGYQGQGVKTILPSDAHAKMEVRLVPGLEPEDVLDKIHQQLDNNGYPAVKLTYTLGEMSYRSDMSAPSILNLIELAKDYYQEGISVLPTSAGTGPMHTVYEALEVPMAAFGLGNANSRDHGGDENVKIADYYTHIELIQELIGSYSKAD</sequence>
<dbReference type="Pfam" id="PF07687">
    <property type="entry name" value="M20_dimer"/>
    <property type="match status" value="1"/>
</dbReference>
<dbReference type="GO" id="GO:0006508">
    <property type="term" value="P:proteolysis"/>
    <property type="evidence" value="ECO:0007669"/>
    <property type="project" value="UniProtKB-KW"/>
</dbReference>
<dbReference type="GO" id="GO:0009014">
    <property type="term" value="F:succinyl-diaminopimelate desuccinylase activity"/>
    <property type="evidence" value="ECO:0007669"/>
    <property type="project" value="TreeGrafter"/>
</dbReference>
<protein>
    <submittedName>
        <fullName evidence="5">Putative beta-Ala-His dipeptidase</fullName>
        <ecNumber evidence="5">3.4.13.20</ecNumber>
    </submittedName>
</protein>
<dbReference type="EMBL" id="CDMW01000001">
    <property type="protein sequence ID" value="CEL89790.1"/>
    <property type="molecule type" value="Genomic_DNA"/>
</dbReference>
<proteinExistence type="predicted"/>